<dbReference type="Proteomes" id="UP000431304">
    <property type="component" value="Unassembled WGS sequence"/>
</dbReference>
<evidence type="ECO:0000256" key="7">
    <source>
        <dbReference type="ARBA" id="ARBA00022975"/>
    </source>
</evidence>
<evidence type="ECO:0000256" key="2">
    <source>
        <dbReference type="ARBA" id="ARBA00022448"/>
    </source>
</evidence>
<keyword evidence="6 11" id="KW-0274">FAD</keyword>
<comment type="function">
    <text evidence="11">Responsible for channeling the electrons from the oxidation of dihydroorotate from the FMN redox center in the PyrD type B subunit to the ultimate electron acceptor NAD(+).</text>
</comment>
<keyword evidence="7 11" id="KW-0665">Pyrimidine biosynthesis</keyword>
<dbReference type="GO" id="GO:0050660">
    <property type="term" value="F:flavin adenine dinucleotide binding"/>
    <property type="evidence" value="ECO:0007669"/>
    <property type="project" value="InterPro"/>
</dbReference>
<dbReference type="InterPro" id="IPR017927">
    <property type="entry name" value="FAD-bd_FR_type"/>
</dbReference>
<keyword evidence="5 11" id="KW-0479">Metal-binding</keyword>
<evidence type="ECO:0000256" key="12">
    <source>
        <dbReference type="PIRSR" id="PIRSR006816-1"/>
    </source>
</evidence>
<dbReference type="SUPFAM" id="SSF52343">
    <property type="entry name" value="Ferredoxin reductase-like, C-terminal NADP-linked domain"/>
    <property type="match status" value="1"/>
</dbReference>
<comment type="cofactor">
    <cofactor evidence="13">
        <name>[2Fe-2S] cluster</name>
        <dbReference type="ChEBI" id="CHEBI:190135"/>
    </cofactor>
    <text evidence="13">Binds 1 [2Fe-2S] cluster per subunit.</text>
</comment>
<dbReference type="EMBL" id="WKRA01000001">
    <property type="protein sequence ID" value="MSD14511.1"/>
    <property type="molecule type" value="Genomic_DNA"/>
</dbReference>
<keyword evidence="9 11" id="KW-0408">Iron</keyword>
<dbReference type="Pfam" id="PF00175">
    <property type="entry name" value="NAD_binding_1"/>
    <property type="match status" value="1"/>
</dbReference>
<evidence type="ECO:0000256" key="3">
    <source>
        <dbReference type="ARBA" id="ARBA00022630"/>
    </source>
</evidence>
<keyword evidence="3 11" id="KW-0285">Flavoprotein</keyword>
<comment type="cofactor">
    <cofactor evidence="11 12">
        <name>FAD</name>
        <dbReference type="ChEBI" id="CHEBI:57692"/>
    </cofactor>
    <text evidence="11 12">Binds 1 FAD per subunit.</text>
</comment>
<dbReference type="Gene3D" id="2.10.240.10">
    <property type="entry name" value="Dihydroorotate dehydrogenase, electron transfer subunit"/>
    <property type="match status" value="1"/>
</dbReference>
<keyword evidence="4 11" id="KW-0001">2Fe-2S</keyword>
<dbReference type="GO" id="GO:0044205">
    <property type="term" value="P:'de novo' UMP biosynthetic process"/>
    <property type="evidence" value="ECO:0007669"/>
    <property type="project" value="UniProtKB-UniRule"/>
</dbReference>
<evidence type="ECO:0000256" key="11">
    <source>
        <dbReference type="HAMAP-Rule" id="MF_01211"/>
    </source>
</evidence>
<dbReference type="GO" id="GO:0016491">
    <property type="term" value="F:oxidoreductase activity"/>
    <property type="evidence" value="ECO:0007669"/>
    <property type="project" value="InterPro"/>
</dbReference>
<feature type="binding site" evidence="11 13">
    <location>
        <position position="216"/>
    </location>
    <ligand>
        <name>[2Fe-2S] cluster</name>
        <dbReference type="ChEBI" id="CHEBI:190135"/>
    </ligand>
</feature>
<organism evidence="15 16">
    <name type="scientific">Eubacterium ramulus</name>
    <dbReference type="NCBI Taxonomy" id="39490"/>
    <lineage>
        <taxon>Bacteria</taxon>
        <taxon>Bacillati</taxon>
        <taxon>Bacillota</taxon>
        <taxon>Clostridia</taxon>
        <taxon>Eubacteriales</taxon>
        <taxon>Eubacteriaceae</taxon>
        <taxon>Eubacterium</taxon>
    </lineage>
</organism>
<comment type="similarity">
    <text evidence="1 11">Belongs to the PyrK family.</text>
</comment>
<dbReference type="GO" id="GO:0051537">
    <property type="term" value="F:2 iron, 2 sulfur cluster binding"/>
    <property type="evidence" value="ECO:0007669"/>
    <property type="project" value="UniProtKB-KW"/>
</dbReference>
<evidence type="ECO:0000256" key="1">
    <source>
        <dbReference type="ARBA" id="ARBA00006422"/>
    </source>
</evidence>
<dbReference type="PRINTS" id="PR00409">
    <property type="entry name" value="PHDIOXRDTASE"/>
</dbReference>
<evidence type="ECO:0000256" key="9">
    <source>
        <dbReference type="ARBA" id="ARBA00023004"/>
    </source>
</evidence>
<dbReference type="CDD" id="cd06218">
    <property type="entry name" value="DHOD_e_trans"/>
    <property type="match status" value="1"/>
</dbReference>
<evidence type="ECO:0000313" key="15">
    <source>
        <dbReference type="EMBL" id="MSD14511.1"/>
    </source>
</evidence>
<comment type="caution">
    <text evidence="15">The sequence shown here is derived from an EMBL/GenBank/DDBJ whole genome shotgun (WGS) entry which is preliminary data.</text>
</comment>
<comment type="subunit">
    <text evidence="11">Heterotetramer of 2 PyrK and 2 PyrD type B subunits.</text>
</comment>
<name>A0A844DT40_EUBRA</name>
<evidence type="ECO:0000256" key="6">
    <source>
        <dbReference type="ARBA" id="ARBA00022827"/>
    </source>
</evidence>
<feature type="domain" description="FAD-binding FR-type" evidence="14">
    <location>
        <begin position="4"/>
        <end position="103"/>
    </location>
</feature>
<dbReference type="PANTHER" id="PTHR43513">
    <property type="entry name" value="DIHYDROOROTATE DEHYDROGENASE B (NAD(+)), ELECTRON TRANSFER SUBUNIT"/>
    <property type="match status" value="1"/>
</dbReference>
<dbReference type="Pfam" id="PF10418">
    <property type="entry name" value="DHODB_Fe-S_bind"/>
    <property type="match status" value="1"/>
</dbReference>
<dbReference type="InterPro" id="IPR017938">
    <property type="entry name" value="Riboflavin_synthase-like_b-brl"/>
</dbReference>
<evidence type="ECO:0000256" key="4">
    <source>
        <dbReference type="ARBA" id="ARBA00022714"/>
    </source>
</evidence>
<dbReference type="SUPFAM" id="SSF63380">
    <property type="entry name" value="Riboflavin synthase domain-like"/>
    <property type="match status" value="1"/>
</dbReference>
<dbReference type="InterPro" id="IPR037117">
    <property type="entry name" value="Dihydroorotate_DH_ele_sf"/>
</dbReference>
<dbReference type="InterPro" id="IPR012165">
    <property type="entry name" value="Cyt_c3_hydrogenase_gsu"/>
</dbReference>
<keyword evidence="8 11" id="KW-0249">Electron transport</keyword>
<accession>A0A844DT40</accession>
<evidence type="ECO:0000256" key="5">
    <source>
        <dbReference type="ARBA" id="ARBA00022723"/>
    </source>
</evidence>
<dbReference type="PANTHER" id="PTHR43513:SF3">
    <property type="entry name" value="DIHYDROOROTATE DEHYDROGENASE B (NAD(+)), ELECTRON TRANSFER SUBUNIT-RELATED"/>
    <property type="match status" value="1"/>
</dbReference>
<feature type="binding site" evidence="11 13">
    <location>
        <position position="221"/>
    </location>
    <ligand>
        <name>[2Fe-2S] cluster</name>
        <dbReference type="ChEBI" id="CHEBI:190135"/>
    </ligand>
</feature>
<dbReference type="GO" id="GO:0046872">
    <property type="term" value="F:metal ion binding"/>
    <property type="evidence" value="ECO:0007669"/>
    <property type="project" value="UniProtKB-KW"/>
</dbReference>
<gene>
    <name evidence="11" type="primary">pyrK</name>
    <name evidence="15" type="ORF">GKE72_00150</name>
</gene>
<feature type="binding site" evidence="11 13">
    <location>
        <position position="243"/>
    </location>
    <ligand>
        <name>[2Fe-2S] cluster</name>
        <dbReference type="ChEBI" id="CHEBI:190135"/>
    </ligand>
</feature>
<evidence type="ECO:0000259" key="14">
    <source>
        <dbReference type="PROSITE" id="PS51384"/>
    </source>
</evidence>
<dbReference type="InterPro" id="IPR023455">
    <property type="entry name" value="Dihydroorotate_DHASE_ETsu"/>
</dbReference>
<dbReference type="Gene3D" id="3.40.50.80">
    <property type="entry name" value="Nucleotide-binding domain of ferredoxin-NADP reductase (FNR) module"/>
    <property type="match status" value="1"/>
</dbReference>
<feature type="binding site" evidence="11 12">
    <location>
        <begin position="71"/>
        <end position="73"/>
    </location>
    <ligand>
        <name>FAD</name>
        <dbReference type="ChEBI" id="CHEBI:57692"/>
    </ligand>
</feature>
<dbReference type="InterPro" id="IPR019480">
    <property type="entry name" value="Dihydroorotate_DH_Fe-S-bd"/>
</dbReference>
<feature type="binding site" evidence="11 13">
    <location>
        <position position="224"/>
    </location>
    <ligand>
        <name>[2Fe-2S] cluster</name>
        <dbReference type="ChEBI" id="CHEBI:190135"/>
    </ligand>
</feature>
<dbReference type="PROSITE" id="PS51384">
    <property type="entry name" value="FAD_FR"/>
    <property type="match status" value="1"/>
</dbReference>
<proteinExistence type="inferred from homology"/>
<evidence type="ECO:0000256" key="13">
    <source>
        <dbReference type="PIRSR" id="PIRSR006816-2"/>
    </source>
</evidence>
<dbReference type="AlphaFoldDB" id="A0A844DT40"/>
<dbReference type="InterPro" id="IPR039261">
    <property type="entry name" value="FNR_nucleotide-bd"/>
</dbReference>
<dbReference type="InterPro" id="IPR001433">
    <property type="entry name" value="OxRdtase_FAD/NAD-bd"/>
</dbReference>
<protein>
    <recommendedName>
        <fullName evidence="11">Dihydroorotate dehydrogenase B (NAD(+)), electron transfer subunit</fullName>
    </recommendedName>
    <alternativeName>
        <fullName evidence="11">Dihydroorotate oxidase B, electron transfer subunit</fullName>
    </alternativeName>
</protein>
<keyword evidence="2 11" id="KW-0813">Transport</keyword>
<evidence type="ECO:0000256" key="10">
    <source>
        <dbReference type="ARBA" id="ARBA00023014"/>
    </source>
</evidence>
<dbReference type="InterPro" id="IPR050353">
    <property type="entry name" value="PyrK_electron_transfer"/>
</dbReference>
<dbReference type="RefSeq" id="WP_154314040.1">
    <property type="nucleotide sequence ID" value="NZ_CAXUGT010000006.1"/>
</dbReference>
<dbReference type="GO" id="GO:0009055">
    <property type="term" value="F:electron transfer activity"/>
    <property type="evidence" value="ECO:0007669"/>
    <property type="project" value="UniProtKB-UniRule"/>
</dbReference>
<reference evidence="15 16" key="1">
    <citation type="journal article" date="2019" name="Nat. Med.">
        <title>A library of human gut bacterial isolates paired with longitudinal multiomics data enables mechanistic microbiome research.</title>
        <authorList>
            <person name="Poyet M."/>
            <person name="Groussin M."/>
            <person name="Gibbons S.M."/>
            <person name="Avila-Pacheco J."/>
            <person name="Jiang X."/>
            <person name="Kearney S.M."/>
            <person name="Perrotta A.R."/>
            <person name="Berdy B."/>
            <person name="Zhao S."/>
            <person name="Lieberman T.D."/>
            <person name="Swanson P.K."/>
            <person name="Smith M."/>
            <person name="Roesemann S."/>
            <person name="Alexander J.E."/>
            <person name="Rich S.A."/>
            <person name="Livny J."/>
            <person name="Vlamakis H."/>
            <person name="Clish C."/>
            <person name="Bullock K."/>
            <person name="Deik A."/>
            <person name="Scott J."/>
            <person name="Pierce K.A."/>
            <person name="Xavier R.J."/>
            <person name="Alm E.J."/>
        </authorList>
    </citation>
    <scope>NUCLEOTIDE SEQUENCE [LARGE SCALE GENOMIC DNA]</scope>
    <source>
        <strain evidence="15 16">BIOML-A3</strain>
    </source>
</reference>
<dbReference type="PIRSF" id="PIRSF006816">
    <property type="entry name" value="Cyc3_hyd_g"/>
    <property type="match status" value="1"/>
</dbReference>
<feature type="binding site" evidence="11 12">
    <location>
        <begin position="78"/>
        <end position="79"/>
    </location>
    <ligand>
        <name>FAD</name>
        <dbReference type="ChEBI" id="CHEBI:57692"/>
    </ligand>
</feature>
<keyword evidence="10 11" id="KW-0411">Iron-sulfur</keyword>
<dbReference type="HAMAP" id="MF_01211">
    <property type="entry name" value="DHODB_Fe_S_bind"/>
    <property type="match status" value="1"/>
</dbReference>
<dbReference type="Gene3D" id="2.40.30.10">
    <property type="entry name" value="Translation factors"/>
    <property type="match status" value="1"/>
</dbReference>
<comment type="pathway">
    <text evidence="11">Pyrimidine metabolism; UMP biosynthesis via de novo pathway; orotate from (S)-dihydroorotate (NAD(+) route): step 1/1.</text>
</comment>
<evidence type="ECO:0000256" key="8">
    <source>
        <dbReference type="ARBA" id="ARBA00022982"/>
    </source>
</evidence>
<dbReference type="UniPathway" id="UPA00070">
    <property type="reaction ID" value="UER00945"/>
</dbReference>
<evidence type="ECO:0000313" key="16">
    <source>
        <dbReference type="Proteomes" id="UP000431304"/>
    </source>
</evidence>
<sequence length="256" mass="28228">MAEKFKEQAVIISQEEIAPAIYSLWIKTDKIAQYAKAGQFISIYCEDGSRLLPRPISICEIDKEDCALHLVYRIAGAGTEEFSQKQTGDHLSVMGPLGNGFPLKSKKAFLIGGGIGIPPMLELAKQLNCEKQIILGYRNSDMFLLDEFKKQGEVYIATEDGSVGSKGNVLDAIRENELDAEVIYACGPTPMLRALKQYASKNHMECWISMEEKMACGIGACLACVCKSKEVDGHTNVHNKRVCKEGPVFLAEEVEL</sequence>
<comment type="cofactor">
    <cofactor evidence="11">
        <name>[2Fe-2S] cluster</name>
        <dbReference type="ChEBI" id="CHEBI:190135"/>
    </cofactor>
    <text evidence="11">Binds 1 [2Fe-2S] cluster per subunit.</text>
</comment>
<feature type="binding site" evidence="11 12">
    <location>
        <begin position="54"/>
        <end position="57"/>
    </location>
    <ligand>
        <name>FAD</name>
        <dbReference type="ChEBI" id="CHEBI:57692"/>
    </ligand>
</feature>